<dbReference type="GeneID" id="24795321"/>
<dbReference type="KEGG" id="afg:AFULGI_00018260"/>
<protein>
    <submittedName>
        <fullName evidence="1">Uncharacterized protein</fullName>
    </submittedName>
</protein>
<dbReference type="HOGENOM" id="CLU_648329_0_0_2"/>
<dbReference type="EMBL" id="CP006577">
    <property type="protein sequence ID" value="AIG98581.1"/>
    <property type="molecule type" value="Genomic_DNA"/>
</dbReference>
<name>A0A075WF33_ARCFL</name>
<dbReference type="AlphaFoldDB" id="A0A075WF33"/>
<evidence type="ECO:0000313" key="2">
    <source>
        <dbReference type="Proteomes" id="UP000028501"/>
    </source>
</evidence>
<organism evidence="1 2">
    <name type="scientific">Archaeoglobus fulgidus DSM 8774</name>
    <dbReference type="NCBI Taxonomy" id="1344584"/>
    <lineage>
        <taxon>Archaea</taxon>
        <taxon>Methanobacteriati</taxon>
        <taxon>Methanobacteriota</taxon>
        <taxon>Archaeoglobi</taxon>
        <taxon>Archaeoglobales</taxon>
        <taxon>Archaeoglobaceae</taxon>
        <taxon>Archaeoglobus</taxon>
    </lineage>
</organism>
<gene>
    <name evidence="1" type="ORF">AFULGI_00018260</name>
</gene>
<dbReference type="Proteomes" id="UP000028501">
    <property type="component" value="Chromosome"/>
</dbReference>
<evidence type="ECO:0000313" key="1">
    <source>
        <dbReference type="EMBL" id="AIG98581.1"/>
    </source>
</evidence>
<dbReference type="RefSeq" id="WP_156029564.1">
    <property type="nucleotide sequence ID" value="NZ_CP006577.1"/>
</dbReference>
<reference evidence="1 2" key="1">
    <citation type="submission" date="2013-07" db="EMBL/GenBank/DDBJ databases">
        <title>Genome of Archaeoglobus fulgidus.</title>
        <authorList>
            <person name="Fiebig A."/>
            <person name="Birkeland N.-K."/>
        </authorList>
    </citation>
    <scope>NUCLEOTIDE SEQUENCE [LARGE SCALE GENOMIC DNA]</scope>
    <source>
        <strain evidence="1 2">DSM 8774</strain>
    </source>
</reference>
<proteinExistence type="predicted"/>
<accession>A0A075WF33</accession>
<sequence length="400" mass="44129">MSRKLLLALTFLVVLGIAVVVMAATYELFLLFNSWLEGKPLGIVKISVETPKADGICFIAVHRFFTPINPTKAWNQTDVIYRGKVKCGESVVVKDVIRLMQVGAREVKGEVMPIYDSPEYAVVVVSKSGGFNRIIQTDIVKPITEVKVKAEFESGESARPAEAPSTSRTCKISSNPDACVLDVKLAYINSIPGLKTAFGLEGVRPSAMHIEGWGSSCISSEPDTACPPSAWRSGGKKLTISNVGEISDYVSSGQRAIVWGGVEYLYERHAVWDDEFEAYWKYEFFYPRAIGGLSTPQVVGSYTPPPTPPSYAAGPQNGSCEINFEKPYPSDTKLNLTAQAVLNIGEVSLSISISPYQSGDDRHPTPYLSIVDISGKGYPWYYWWYKNNDRMTYEVEFYGS</sequence>